<organism evidence="13 14">
    <name type="scientific">Cinchona calisaya</name>
    <dbReference type="NCBI Taxonomy" id="153742"/>
    <lineage>
        <taxon>Eukaryota</taxon>
        <taxon>Viridiplantae</taxon>
        <taxon>Streptophyta</taxon>
        <taxon>Embryophyta</taxon>
        <taxon>Tracheophyta</taxon>
        <taxon>Spermatophyta</taxon>
        <taxon>Magnoliopsida</taxon>
        <taxon>eudicotyledons</taxon>
        <taxon>Gunneridae</taxon>
        <taxon>Pentapetalae</taxon>
        <taxon>asterids</taxon>
        <taxon>lamiids</taxon>
        <taxon>Gentianales</taxon>
        <taxon>Rubiaceae</taxon>
        <taxon>Cinchonoideae</taxon>
        <taxon>Cinchoneae</taxon>
        <taxon>Cinchona</taxon>
    </lineage>
</organism>
<reference evidence="13 14" key="1">
    <citation type="submission" date="2024-11" db="EMBL/GenBank/DDBJ databases">
        <title>A near-complete genome assembly of Cinchona calisaya.</title>
        <authorList>
            <person name="Lian D.C."/>
            <person name="Zhao X.W."/>
            <person name="Wei L."/>
        </authorList>
    </citation>
    <scope>NUCLEOTIDE SEQUENCE [LARGE SCALE GENOMIC DNA]</scope>
    <source>
        <tissue evidence="13">Nenye</tissue>
    </source>
</reference>
<dbReference type="PANTHER" id="PTHR23257:SF821">
    <property type="entry name" value="ATP BINDING PROTEIN"/>
    <property type="match status" value="1"/>
</dbReference>
<evidence type="ECO:0000256" key="7">
    <source>
        <dbReference type="ARBA" id="ARBA00022840"/>
    </source>
</evidence>
<dbReference type="Gene3D" id="1.10.510.10">
    <property type="entry name" value="Transferase(Phosphotransferase) domain 1"/>
    <property type="match status" value="1"/>
</dbReference>
<dbReference type="EC" id="2.7.11.1" evidence="2"/>
<evidence type="ECO:0000256" key="4">
    <source>
        <dbReference type="ARBA" id="ARBA00022679"/>
    </source>
</evidence>
<dbReference type="FunFam" id="3.30.200.20:FF:000060">
    <property type="entry name" value="Serine/threonine-protein kinase isoform 1"/>
    <property type="match status" value="1"/>
</dbReference>
<dbReference type="InterPro" id="IPR008271">
    <property type="entry name" value="Ser/Thr_kinase_AS"/>
</dbReference>
<feature type="region of interest" description="Disordered" evidence="11">
    <location>
        <begin position="363"/>
        <end position="387"/>
    </location>
</feature>
<evidence type="ECO:0000256" key="3">
    <source>
        <dbReference type="ARBA" id="ARBA00022527"/>
    </source>
</evidence>
<dbReference type="Pfam" id="PF07714">
    <property type="entry name" value="PK_Tyr_Ser-Thr"/>
    <property type="match status" value="1"/>
</dbReference>
<dbReference type="InterPro" id="IPR017441">
    <property type="entry name" value="Protein_kinase_ATP_BS"/>
</dbReference>
<dbReference type="Pfam" id="PF14381">
    <property type="entry name" value="EDR1_CTR1_ARMC3_pept"/>
    <property type="match status" value="1"/>
</dbReference>
<dbReference type="InterPro" id="IPR050167">
    <property type="entry name" value="Ser_Thr_protein_kinase"/>
</dbReference>
<evidence type="ECO:0000256" key="9">
    <source>
        <dbReference type="ARBA" id="ARBA00048679"/>
    </source>
</evidence>
<dbReference type="AlphaFoldDB" id="A0ABD2ZP74"/>
<evidence type="ECO:0000313" key="13">
    <source>
        <dbReference type="EMBL" id="KAL3519990.1"/>
    </source>
</evidence>
<comment type="similarity">
    <text evidence="1">Belongs to the protein kinase superfamily. TKL Ser/Thr protein kinase family. RAF subfamily.</text>
</comment>
<accession>A0ABD2ZP74</accession>
<keyword evidence="14" id="KW-1185">Reference proteome</keyword>
<evidence type="ECO:0000256" key="10">
    <source>
        <dbReference type="PROSITE-ProRule" id="PRU10141"/>
    </source>
</evidence>
<dbReference type="GO" id="GO:0005524">
    <property type="term" value="F:ATP binding"/>
    <property type="evidence" value="ECO:0007669"/>
    <property type="project" value="UniProtKB-UniRule"/>
</dbReference>
<dbReference type="Proteomes" id="UP001630127">
    <property type="component" value="Unassembled WGS sequence"/>
</dbReference>
<evidence type="ECO:0000259" key="12">
    <source>
        <dbReference type="PROSITE" id="PS50011"/>
    </source>
</evidence>
<comment type="catalytic activity">
    <reaction evidence="9">
        <text>L-seryl-[protein] + ATP = O-phospho-L-seryl-[protein] + ADP + H(+)</text>
        <dbReference type="Rhea" id="RHEA:17989"/>
        <dbReference type="Rhea" id="RHEA-COMP:9863"/>
        <dbReference type="Rhea" id="RHEA-COMP:11604"/>
        <dbReference type="ChEBI" id="CHEBI:15378"/>
        <dbReference type="ChEBI" id="CHEBI:29999"/>
        <dbReference type="ChEBI" id="CHEBI:30616"/>
        <dbReference type="ChEBI" id="CHEBI:83421"/>
        <dbReference type="ChEBI" id="CHEBI:456216"/>
        <dbReference type="EC" id="2.7.11.1"/>
    </reaction>
</comment>
<keyword evidence="5 10" id="KW-0547">Nucleotide-binding</keyword>
<keyword evidence="3" id="KW-0723">Serine/threonine-protein kinase</keyword>
<comment type="catalytic activity">
    <reaction evidence="8">
        <text>L-threonyl-[protein] + ATP = O-phospho-L-threonyl-[protein] + ADP + H(+)</text>
        <dbReference type="Rhea" id="RHEA:46608"/>
        <dbReference type="Rhea" id="RHEA-COMP:11060"/>
        <dbReference type="Rhea" id="RHEA-COMP:11605"/>
        <dbReference type="ChEBI" id="CHEBI:15378"/>
        <dbReference type="ChEBI" id="CHEBI:30013"/>
        <dbReference type="ChEBI" id="CHEBI:30616"/>
        <dbReference type="ChEBI" id="CHEBI:61977"/>
        <dbReference type="ChEBI" id="CHEBI:456216"/>
        <dbReference type="EC" id="2.7.11.1"/>
    </reaction>
</comment>
<gene>
    <name evidence="13" type="ORF">ACH5RR_018139</name>
</gene>
<keyword evidence="6" id="KW-0418">Kinase</keyword>
<dbReference type="InterPro" id="IPR011009">
    <property type="entry name" value="Kinase-like_dom_sf"/>
</dbReference>
<dbReference type="EMBL" id="JBJUIK010000008">
    <property type="protein sequence ID" value="KAL3519990.1"/>
    <property type="molecule type" value="Genomic_DNA"/>
</dbReference>
<feature type="region of interest" description="Disordered" evidence="11">
    <location>
        <begin position="418"/>
        <end position="444"/>
    </location>
</feature>
<evidence type="ECO:0000256" key="8">
    <source>
        <dbReference type="ARBA" id="ARBA00047899"/>
    </source>
</evidence>
<dbReference type="SUPFAM" id="SSF56112">
    <property type="entry name" value="Protein kinase-like (PK-like)"/>
    <property type="match status" value="1"/>
</dbReference>
<sequence length="788" mass="88777">MEKVHLNSVVSPEETSSFRGLPTKLELDGVIAQRESQSLWSTGKLSEPIPDGFYFITPERRFMEFYESIPSLDELQYLDSEGFGPNVILVDTNKDKKLLMLKQLALTLVKGLNSSPMAVIKKIAGLVSDFYKSPHLETNNAKGGLEEVCRQLENHGIHLLCQLKHGSCQSRAILFKVLADSVGIDSKLMVGLPREGVMERTDSYKHMSVTVFLDSVEFLVDLARVPGKLTPCTSEAVFFSHMVASHENESAGNSYDSPMEPCSPLCGFPGQADLEGGELEEFLQPSYQSKLEASFSGASVRRVLAQSKVMAEQKLNLSHSDPNVANSFWLLSQKNIIAEPSTANSSPDPSFFRGHGRSMLGGRRHSFRDYNNDVTTSRSAGASPIEAHRRRRRCVSMIPEIGDDIVRAVRAMNEALKQNRKEHQYASSNCSRSEKDENSELQETVSKFHPDYRAERVMAYSFHEKQMKSQKATSLPSSPRYFMHHASGRCDAEEILRGPDMITTMNKMLEIAKILNKQLLPFEGWNIEFSELTVGTRIGIGFFGEVFRGIWNGIQVAIKVFLEQDLTLENIEDFCTEISILSRIRHPNVILFLGACTKPPHLSMVTEYMEMGSLYYLIHVSGQKKKLSWRRRLKMLCDICRGLSCLHRMKIVHRDLKSANCLVNKNWTVKICDFGLSRVLTTTPMRDSSSAGTPEWMAPELIRNEPFTEKCDIFSFGVIIWELCTLNRPWDGVQSVQVFFAVANDGKRLEVPDGPLGKLILECWAQPDERPSCQEILSHLLDYESTLC</sequence>
<evidence type="ECO:0000256" key="1">
    <source>
        <dbReference type="ARBA" id="ARBA00010507"/>
    </source>
</evidence>
<dbReference type="GO" id="GO:0004674">
    <property type="term" value="F:protein serine/threonine kinase activity"/>
    <property type="evidence" value="ECO:0007669"/>
    <property type="project" value="UniProtKB-KW"/>
</dbReference>
<dbReference type="PANTHER" id="PTHR23257">
    <property type="entry name" value="SERINE-THREONINE PROTEIN KINASE"/>
    <property type="match status" value="1"/>
</dbReference>
<dbReference type="InterPro" id="IPR001245">
    <property type="entry name" value="Ser-Thr/Tyr_kinase_cat_dom"/>
</dbReference>
<keyword evidence="4" id="KW-0808">Transferase</keyword>
<evidence type="ECO:0000256" key="5">
    <source>
        <dbReference type="ARBA" id="ARBA00022741"/>
    </source>
</evidence>
<dbReference type="InterPro" id="IPR055164">
    <property type="entry name" value="EDR1/CTR1/ARMC3-like_pept-like"/>
</dbReference>
<evidence type="ECO:0000256" key="11">
    <source>
        <dbReference type="SAM" id="MobiDB-lite"/>
    </source>
</evidence>
<dbReference type="PROSITE" id="PS50011">
    <property type="entry name" value="PROTEIN_KINASE_DOM"/>
    <property type="match status" value="1"/>
</dbReference>
<protein>
    <recommendedName>
        <fullName evidence="2">non-specific serine/threonine protein kinase</fullName>
        <ecNumber evidence="2">2.7.11.1</ecNumber>
    </recommendedName>
</protein>
<dbReference type="Gene3D" id="3.30.200.20">
    <property type="entry name" value="Phosphorylase Kinase, domain 1"/>
    <property type="match status" value="1"/>
</dbReference>
<dbReference type="InterPro" id="IPR000719">
    <property type="entry name" value="Prot_kinase_dom"/>
</dbReference>
<name>A0ABD2ZP74_9GENT</name>
<dbReference type="SMART" id="SM00220">
    <property type="entry name" value="S_TKc"/>
    <property type="match status" value="1"/>
</dbReference>
<dbReference type="PRINTS" id="PR00109">
    <property type="entry name" value="TYRKINASE"/>
</dbReference>
<feature type="binding site" evidence="10">
    <location>
        <position position="559"/>
    </location>
    <ligand>
        <name>ATP</name>
        <dbReference type="ChEBI" id="CHEBI:30616"/>
    </ligand>
</feature>
<feature type="domain" description="Protein kinase" evidence="12">
    <location>
        <begin position="532"/>
        <end position="782"/>
    </location>
</feature>
<dbReference type="PROSITE" id="PS00107">
    <property type="entry name" value="PROTEIN_KINASE_ATP"/>
    <property type="match status" value="1"/>
</dbReference>
<evidence type="ECO:0000256" key="2">
    <source>
        <dbReference type="ARBA" id="ARBA00012513"/>
    </source>
</evidence>
<dbReference type="CDD" id="cd13999">
    <property type="entry name" value="STKc_MAP3K-like"/>
    <property type="match status" value="1"/>
</dbReference>
<comment type="caution">
    <text evidence="13">The sequence shown here is derived from an EMBL/GenBank/DDBJ whole genome shotgun (WGS) entry which is preliminary data.</text>
</comment>
<proteinExistence type="inferred from homology"/>
<evidence type="ECO:0000313" key="14">
    <source>
        <dbReference type="Proteomes" id="UP001630127"/>
    </source>
</evidence>
<dbReference type="PROSITE" id="PS00108">
    <property type="entry name" value="PROTEIN_KINASE_ST"/>
    <property type="match status" value="1"/>
</dbReference>
<keyword evidence="7 10" id="KW-0067">ATP-binding</keyword>
<evidence type="ECO:0000256" key="6">
    <source>
        <dbReference type="ARBA" id="ARBA00022777"/>
    </source>
</evidence>